<dbReference type="RefSeq" id="XP_031553097.1">
    <property type="nucleotide sequence ID" value="XM_031697237.1"/>
</dbReference>
<dbReference type="InterPro" id="IPR017853">
    <property type="entry name" value="GH"/>
</dbReference>
<accession>A0A6P8HK77</accession>
<evidence type="ECO:0000313" key="6">
    <source>
        <dbReference type="Proteomes" id="UP000515163"/>
    </source>
</evidence>
<reference evidence="7" key="1">
    <citation type="submission" date="2025-08" db="UniProtKB">
        <authorList>
            <consortium name="RefSeq"/>
        </authorList>
    </citation>
    <scope>IDENTIFICATION</scope>
    <source>
        <tissue evidence="7">Tentacle</tissue>
    </source>
</reference>
<dbReference type="GO" id="GO:0005975">
    <property type="term" value="P:carbohydrate metabolic process"/>
    <property type="evidence" value="ECO:0007669"/>
    <property type="project" value="InterPro"/>
</dbReference>
<dbReference type="Pfam" id="PF01055">
    <property type="entry name" value="Glyco_hydro_31_2nd"/>
    <property type="match status" value="1"/>
</dbReference>
<feature type="domain" description="Glycoside hydrolase family 31 TIM barrel" evidence="3">
    <location>
        <begin position="305"/>
        <end position="674"/>
    </location>
</feature>
<keyword evidence="6" id="KW-1185">Reference proteome</keyword>
<dbReference type="InterPro" id="IPR000322">
    <property type="entry name" value="Glyco_hydro_31_TIM"/>
</dbReference>
<dbReference type="SUPFAM" id="SSF51445">
    <property type="entry name" value="(Trans)glycosidases"/>
    <property type="match status" value="1"/>
</dbReference>
<dbReference type="PANTHER" id="PTHR22762">
    <property type="entry name" value="ALPHA-GLUCOSIDASE"/>
    <property type="match status" value="1"/>
</dbReference>
<organism evidence="6 7">
    <name type="scientific">Actinia tenebrosa</name>
    <name type="common">Australian red waratah sea anemone</name>
    <dbReference type="NCBI Taxonomy" id="6105"/>
    <lineage>
        <taxon>Eukaryota</taxon>
        <taxon>Metazoa</taxon>
        <taxon>Cnidaria</taxon>
        <taxon>Anthozoa</taxon>
        <taxon>Hexacorallia</taxon>
        <taxon>Actiniaria</taxon>
        <taxon>Actiniidae</taxon>
        <taxon>Actinia</taxon>
    </lineage>
</organism>
<dbReference type="InterPro" id="IPR013780">
    <property type="entry name" value="Glyco_hydro_b"/>
</dbReference>
<dbReference type="KEGG" id="aten:116290231"/>
<dbReference type="InParanoid" id="A0A6P8HK77"/>
<gene>
    <name evidence="7" type="primary">LOC116290231</name>
</gene>
<dbReference type="OrthoDB" id="5945172at2759"/>
<protein>
    <submittedName>
        <fullName evidence="7">Uncharacterized protein LOC116290231</fullName>
    </submittedName>
</protein>
<evidence type="ECO:0000259" key="3">
    <source>
        <dbReference type="Pfam" id="PF01055"/>
    </source>
</evidence>
<dbReference type="GeneID" id="116290231"/>
<dbReference type="Gene3D" id="3.20.20.80">
    <property type="entry name" value="Glycosidases"/>
    <property type="match status" value="1"/>
</dbReference>
<keyword evidence="2" id="KW-0378">Hydrolase</keyword>
<evidence type="ECO:0000256" key="2">
    <source>
        <dbReference type="RuleBase" id="RU361185"/>
    </source>
</evidence>
<dbReference type="InterPro" id="IPR011013">
    <property type="entry name" value="Gal_mutarotase_sf_dom"/>
</dbReference>
<dbReference type="Pfam" id="PF21365">
    <property type="entry name" value="Glyco_hydro_31_3rd"/>
    <property type="match status" value="1"/>
</dbReference>
<comment type="similarity">
    <text evidence="1 2">Belongs to the glycosyl hydrolase 31 family.</text>
</comment>
<dbReference type="SUPFAM" id="SSF51011">
    <property type="entry name" value="Glycosyl hydrolase domain"/>
    <property type="match status" value="1"/>
</dbReference>
<evidence type="ECO:0000259" key="4">
    <source>
        <dbReference type="Pfam" id="PF13802"/>
    </source>
</evidence>
<evidence type="ECO:0000256" key="1">
    <source>
        <dbReference type="ARBA" id="ARBA00007806"/>
    </source>
</evidence>
<dbReference type="GO" id="GO:0090599">
    <property type="term" value="F:alpha-glucosidase activity"/>
    <property type="evidence" value="ECO:0007669"/>
    <property type="project" value="UniProtKB-ARBA"/>
</dbReference>
<sequence length="960" mass="110291">MAYRYVPPDEFTPESRVTWKPLNTVTSWKQEEEGIVDKFTLNFDSGHKLYIYFFSHTSFRVRFNPDPNAPYVKSRSPATQVERIEAHEIKVEEKNKVLIIETNRIKVKVNLTKYALSVYRGNQLIHADPDDYNLVYIPKEAGGEAVANFKMAPKNACYFGFGEKAGVTLDKRRVPKQHFYGNFGGDNKEKLGSALTFFNYDNFGYAAPDLTPEGEVQGPLNPNGPLYQSSPFLIEHNPSPTGDFSGPSYAYGILLDNTSQTYINLRQGDQYYIGALHGELDYYFFAGDHVAEVLNEFTQLTGRTKLKPKHVFGYHQGGYGWNYNNKWKLMEVALKYRQWKIPIDGLHVDVDLQDSYRTFTHSKKKFPNPKGMFAALHDWGFKMSTNITPIISCNADEEGEHSPYKALDSGKQKNAFVRNTREDGSGTHDFYIGNVNYGRGHLTWGHYPDLGRHDVQEWWGEQYRDLLDWGLDFVWQDMTTPAMKASIHQDPCPFLSFPMDVMLSDNEETRYDDHSTHLEDKKPFAKIRCLYNYNLCKATYKGLEKLQPDRRHFIIARGGFVGVHRYAGLWTGDSTSNWEFVRINIPLILNIGLSGQAISGCDIGGFCAAFQGQIVEPEMLVRWTIMGAFLPWFRNHYDNYYKPYQEPYRYSEPVPSICRKYIELRYRLIQYIYDAMFGNTQTGKPICRPIFMDEVKVGVYNNDPAADDDHGWGYYGYVTNRMDDQFFLGKDLLVCPIVNPGQTNRPVYLPSGSKWYHFKDNKKPLDAPVMGGVEFDFYAPWDKMGSDNCALYVREGAIIPTRELEQYIGELYSQGKDNPLTFNIYPGRGDKYTLYLDDDGVTNAAEKELKYRIVDVSHEETHNQRRVVFSRKHDKFTPRETFYYVALLASGEPSRITVNGEAVPKENGVNNDEMAESLAGRGYNSYYYNFSLNTTFIKVFDVKKEIVVVADFSPVSAMQA</sequence>
<dbReference type="Proteomes" id="UP000515163">
    <property type="component" value="Unplaced"/>
</dbReference>
<dbReference type="SUPFAM" id="SSF74650">
    <property type="entry name" value="Galactose mutarotase-like"/>
    <property type="match status" value="1"/>
</dbReference>
<dbReference type="CDD" id="cd14752">
    <property type="entry name" value="GH31_N"/>
    <property type="match status" value="1"/>
</dbReference>
<dbReference type="Pfam" id="PF13802">
    <property type="entry name" value="Gal_mutarotas_2"/>
    <property type="match status" value="1"/>
</dbReference>
<keyword evidence="2" id="KW-0326">Glycosidase</keyword>
<dbReference type="InterPro" id="IPR048395">
    <property type="entry name" value="Glyco_hydro_31_C"/>
</dbReference>
<feature type="domain" description="Glycoside hydrolase family 31 N-terminal" evidence="4">
    <location>
        <begin position="49"/>
        <end position="263"/>
    </location>
</feature>
<dbReference type="AlphaFoldDB" id="A0A6P8HK77"/>
<dbReference type="Gene3D" id="2.60.40.1180">
    <property type="entry name" value="Golgi alpha-mannosidase II"/>
    <property type="match status" value="2"/>
</dbReference>
<dbReference type="PANTHER" id="PTHR22762:SF120">
    <property type="entry name" value="HETEROGLYCAN GLUCOSIDASE 1"/>
    <property type="match status" value="1"/>
</dbReference>
<feature type="domain" description="Glycosyl hydrolase family 31 C-terminal" evidence="5">
    <location>
        <begin position="683"/>
        <end position="799"/>
    </location>
</feature>
<evidence type="ECO:0000313" key="7">
    <source>
        <dbReference type="RefSeq" id="XP_031553097.1"/>
    </source>
</evidence>
<proteinExistence type="inferred from homology"/>
<dbReference type="GO" id="GO:0030246">
    <property type="term" value="F:carbohydrate binding"/>
    <property type="evidence" value="ECO:0007669"/>
    <property type="project" value="InterPro"/>
</dbReference>
<name>A0A6P8HK77_ACTTE</name>
<dbReference type="InterPro" id="IPR025887">
    <property type="entry name" value="Glyco_hydro_31_N_dom"/>
</dbReference>
<evidence type="ECO:0000259" key="5">
    <source>
        <dbReference type="Pfam" id="PF21365"/>
    </source>
</evidence>
<dbReference type="Gene3D" id="2.60.40.1760">
    <property type="entry name" value="glycosyl hydrolase (family 31)"/>
    <property type="match status" value="1"/>
</dbReference>